<dbReference type="InterPro" id="IPR050109">
    <property type="entry name" value="HTH-type_TetR-like_transc_reg"/>
</dbReference>
<dbReference type="InterPro" id="IPR004111">
    <property type="entry name" value="Repressor_TetR_C"/>
</dbReference>
<dbReference type="InterPro" id="IPR009057">
    <property type="entry name" value="Homeodomain-like_sf"/>
</dbReference>
<dbReference type="Gene3D" id="1.10.357.10">
    <property type="entry name" value="Tetracycline Repressor, domain 2"/>
    <property type="match status" value="1"/>
</dbReference>
<dbReference type="Pfam" id="PF00440">
    <property type="entry name" value="TetR_N"/>
    <property type="match status" value="1"/>
</dbReference>
<dbReference type="GO" id="GO:0000976">
    <property type="term" value="F:transcription cis-regulatory region binding"/>
    <property type="evidence" value="ECO:0007669"/>
    <property type="project" value="TreeGrafter"/>
</dbReference>
<evidence type="ECO:0000259" key="5">
    <source>
        <dbReference type="PROSITE" id="PS50977"/>
    </source>
</evidence>
<keyword evidence="1" id="KW-0678">Repressor</keyword>
<dbReference type="GO" id="GO:0003700">
    <property type="term" value="F:DNA-binding transcription factor activity"/>
    <property type="evidence" value="ECO:0007669"/>
    <property type="project" value="TreeGrafter"/>
</dbReference>
<evidence type="ECO:0000256" key="1">
    <source>
        <dbReference type="ARBA" id="ARBA00022491"/>
    </source>
</evidence>
<dbReference type="Pfam" id="PF02909">
    <property type="entry name" value="TetR_C_1"/>
    <property type="match status" value="1"/>
</dbReference>
<accession>A0A6J6S2T4</accession>
<evidence type="ECO:0000313" key="6">
    <source>
        <dbReference type="EMBL" id="CAB4728975.1"/>
    </source>
</evidence>
<dbReference type="GO" id="GO:0045892">
    <property type="term" value="P:negative regulation of DNA-templated transcription"/>
    <property type="evidence" value="ECO:0007669"/>
    <property type="project" value="InterPro"/>
</dbReference>
<keyword evidence="3" id="KW-0238">DNA-binding</keyword>
<gene>
    <name evidence="6" type="ORF">UFOPK2761_00357</name>
</gene>
<dbReference type="EMBL" id="CAEZYQ010000002">
    <property type="protein sequence ID" value="CAB4728975.1"/>
    <property type="molecule type" value="Genomic_DNA"/>
</dbReference>
<dbReference type="InterPro" id="IPR001647">
    <property type="entry name" value="HTH_TetR"/>
</dbReference>
<dbReference type="PRINTS" id="PR00455">
    <property type="entry name" value="HTHTETR"/>
</dbReference>
<dbReference type="PANTHER" id="PTHR30055:SF151">
    <property type="entry name" value="TRANSCRIPTIONAL REGULATORY PROTEIN"/>
    <property type="match status" value="1"/>
</dbReference>
<reference evidence="6" key="1">
    <citation type="submission" date="2020-05" db="EMBL/GenBank/DDBJ databases">
        <authorList>
            <person name="Chiriac C."/>
            <person name="Salcher M."/>
            <person name="Ghai R."/>
            <person name="Kavagutti S V."/>
        </authorList>
    </citation>
    <scope>NUCLEOTIDE SEQUENCE</scope>
</reference>
<dbReference type="GO" id="GO:0046677">
    <property type="term" value="P:response to antibiotic"/>
    <property type="evidence" value="ECO:0007669"/>
    <property type="project" value="InterPro"/>
</dbReference>
<dbReference type="Gene3D" id="1.10.10.60">
    <property type="entry name" value="Homeodomain-like"/>
    <property type="match status" value="1"/>
</dbReference>
<sequence>MSRTREDLVRVALRLLDAHGLADVTMRRLAAELGLQASALYHHVPSKQVLLGQVADEVLRLGARPRRATAWDDRVVEVAHELRDAMLAYRDGAELVSTVIAFGLGASQPLADLTAALADAGLPGDLVPTAARTVLHFVLGHTLEEQTHLQAGSAGAIEDDPRPSDFAAGLGIVLDGLRVAVARPGLPLTR</sequence>
<dbReference type="SUPFAM" id="SSF46689">
    <property type="entry name" value="Homeodomain-like"/>
    <property type="match status" value="1"/>
</dbReference>
<name>A0A6J6S2T4_9ZZZZ</name>
<dbReference type="SUPFAM" id="SSF48498">
    <property type="entry name" value="Tetracyclin repressor-like, C-terminal domain"/>
    <property type="match status" value="1"/>
</dbReference>
<dbReference type="InterPro" id="IPR036271">
    <property type="entry name" value="Tet_transcr_reg_TetR-rel_C_sf"/>
</dbReference>
<keyword evidence="2" id="KW-0805">Transcription regulation</keyword>
<dbReference type="PROSITE" id="PS50977">
    <property type="entry name" value="HTH_TETR_2"/>
    <property type="match status" value="1"/>
</dbReference>
<proteinExistence type="predicted"/>
<evidence type="ECO:0000256" key="2">
    <source>
        <dbReference type="ARBA" id="ARBA00023015"/>
    </source>
</evidence>
<evidence type="ECO:0000256" key="4">
    <source>
        <dbReference type="ARBA" id="ARBA00023163"/>
    </source>
</evidence>
<keyword evidence="4" id="KW-0804">Transcription</keyword>
<dbReference type="AlphaFoldDB" id="A0A6J6S2T4"/>
<dbReference type="PANTHER" id="PTHR30055">
    <property type="entry name" value="HTH-TYPE TRANSCRIPTIONAL REGULATOR RUTR"/>
    <property type="match status" value="1"/>
</dbReference>
<protein>
    <submittedName>
        <fullName evidence="6">Unannotated protein</fullName>
    </submittedName>
</protein>
<feature type="domain" description="HTH tetR-type" evidence="5">
    <location>
        <begin position="2"/>
        <end position="62"/>
    </location>
</feature>
<dbReference type="PRINTS" id="PR00400">
    <property type="entry name" value="TETREPRESSOR"/>
</dbReference>
<evidence type="ECO:0000256" key="3">
    <source>
        <dbReference type="ARBA" id="ARBA00023125"/>
    </source>
</evidence>
<dbReference type="InterPro" id="IPR003012">
    <property type="entry name" value="Tet_transcr_reg_TetR"/>
</dbReference>
<organism evidence="6">
    <name type="scientific">freshwater metagenome</name>
    <dbReference type="NCBI Taxonomy" id="449393"/>
    <lineage>
        <taxon>unclassified sequences</taxon>
        <taxon>metagenomes</taxon>
        <taxon>ecological metagenomes</taxon>
    </lineage>
</organism>